<comment type="subcellular location">
    <subcellularLocation>
        <location evidence="8">Cytoplasm</location>
    </subcellularLocation>
</comment>
<dbReference type="RefSeq" id="WP_129687403.1">
    <property type="nucleotide sequence ID" value="NZ_LR214970.1"/>
</dbReference>
<dbReference type="Proteomes" id="UP000290942">
    <property type="component" value="Chromosome"/>
</dbReference>
<evidence type="ECO:0000256" key="4">
    <source>
        <dbReference type="ARBA" id="ARBA00022884"/>
    </source>
</evidence>
<gene>
    <name evidence="8 11" type="primary">tyrS</name>
    <name evidence="11" type="ORF">NCTC10122_00033</name>
</gene>
<dbReference type="HAMAP" id="MF_02006">
    <property type="entry name" value="Tyr_tRNA_synth_type1"/>
    <property type="match status" value="1"/>
</dbReference>
<dbReference type="FunFam" id="1.10.240.10:FF:000001">
    <property type="entry name" value="Tyrosine--tRNA ligase"/>
    <property type="match status" value="1"/>
</dbReference>
<evidence type="ECO:0000256" key="9">
    <source>
        <dbReference type="PROSITE-ProRule" id="PRU00182"/>
    </source>
</evidence>
<comment type="subunit">
    <text evidence="8">Homodimer.</text>
</comment>
<dbReference type="SUPFAM" id="SSF52374">
    <property type="entry name" value="Nucleotidylyl transferase"/>
    <property type="match status" value="1"/>
</dbReference>
<feature type="binding site" evidence="8">
    <location>
        <position position="164"/>
    </location>
    <ligand>
        <name>L-tyrosine</name>
        <dbReference type="ChEBI" id="CHEBI:58315"/>
    </ligand>
</feature>
<dbReference type="EMBL" id="LR214970">
    <property type="protein sequence ID" value="VEU60446.1"/>
    <property type="molecule type" value="Genomic_DNA"/>
</dbReference>
<dbReference type="GO" id="GO:0005524">
    <property type="term" value="F:ATP binding"/>
    <property type="evidence" value="ECO:0007669"/>
    <property type="project" value="UniProtKB-UniRule"/>
</dbReference>
<evidence type="ECO:0000313" key="12">
    <source>
        <dbReference type="Proteomes" id="UP000290942"/>
    </source>
</evidence>
<dbReference type="InterPro" id="IPR014729">
    <property type="entry name" value="Rossmann-like_a/b/a_fold"/>
</dbReference>
<evidence type="ECO:0000259" key="10">
    <source>
        <dbReference type="Pfam" id="PF22421"/>
    </source>
</evidence>
<dbReference type="InterPro" id="IPR024088">
    <property type="entry name" value="Tyr-tRNA-ligase_bac-type"/>
</dbReference>
<dbReference type="PROSITE" id="PS50889">
    <property type="entry name" value="S4"/>
    <property type="match status" value="1"/>
</dbReference>
<dbReference type="AlphaFoldDB" id="A0A449A8H0"/>
<feature type="binding site" evidence="8">
    <location>
        <position position="226"/>
    </location>
    <ligand>
        <name>ATP</name>
        <dbReference type="ChEBI" id="CHEBI:30616"/>
    </ligand>
</feature>
<evidence type="ECO:0000256" key="3">
    <source>
        <dbReference type="ARBA" id="ARBA00022840"/>
    </source>
</evidence>
<dbReference type="CDD" id="cd00805">
    <property type="entry name" value="TyrRS_core"/>
    <property type="match status" value="1"/>
</dbReference>
<accession>A0A449A8H0</accession>
<evidence type="ECO:0000256" key="8">
    <source>
        <dbReference type="HAMAP-Rule" id="MF_02006"/>
    </source>
</evidence>
<reference evidence="11 12" key="1">
    <citation type="submission" date="2019-01" db="EMBL/GenBank/DDBJ databases">
        <authorList>
            <consortium name="Pathogen Informatics"/>
        </authorList>
    </citation>
    <scope>NUCLEOTIDE SEQUENCE [LARGE SCALE GENOMIC DNA]</scope>
    <source>
        <strain evidence="11 12">NCTC10122</strain>
    </source>
</reference>
<evidence type="ECO:0000256" key="6">
    <source>
        <dbReference type="ARBA" id="ARBA00023146"/>
    </source>
</evidence>
<feature type="short sequence motif" description="'HIGH' region" evidence="8">
    <location>
        <begin position="38"/>
        <end position="47"/>
    </location>
</feature>
<dbReference type="Pfam" id="PF22421">
    <property type="entry name" value="SYY_C-terminal"/>
    <property type="match status" value="1"/>
</dbReference>
<feature type="short sequence motif" description="'KMSKS' region" evidence="8">
    <location>
        <begin position="223"/>
        <end position="227"/>
    </location>
</feature>
<dbReference type="InterPro" id="IPR024107">
    <property type="entry name" value="Tyr-tRNA-ligase_bac_1"/>
</dbReference>
<feature type="binding site" evidence="8">
    <location>
        <position position="33"/>
    </location>
    <ligand>
        <name>L-tyrosine</name>
        <dbReference type="ChEBI" id="CHEBI:58315"/>
    </ligand>
</feature>
<keyword evidence="2 8" id="KW-0547">Nucleotide-binding</keyword>
<proteinExistence type="inferred from homology"/>
<dbReference type="SUPFAM" id="SSF55174">
    <property type="entry name" value="Alpha-L RNA-binding motif"/>
    <property type="match status" value="1"/>
</dbReference>
<dbReference type="InterPro" id="IPR002305">
    <property type="entry name" value="aa-tRNA-synth_Ic"/>
</dbReference>
<dbReference type="Gene3D" id="1.10.240.10">
    <property type="entry name" value="Tyrosyl-Transfer RNA Synthetase"/>
    <property type="match status" value="1"/>
</dbReference>
<dbReference type="GO" id="GO:0003723">
    <property type="term" value="F:RNA binding"/>
    <property type="evidence" value="ECO:0007669"/>
    <property type="project" value="UniProtKB-KW"/>
</dbReference>
<comment type="similarity">
    <text evidence="8">Belongs to the class-I aminoacyl-tRNA synthetase family. TyrS type 1 subfamily.</text>
</comment>
<dbReference type="PROSITE" id="PS00178">
    <property type="entry name" value="AA_TRNA_LIGASE_I"/>
    <property type="match status" value="1"/>
</dbReference>
<dbReference type="GO" id="GO:0005829">
    <property type="term" value="C:cytosol"/>
    <property type="evidence" value="ECO:0007669"/>
    <property type="project" value="TreeGrafter"/>
</dbReference>
<keyword evidence="1 8" id="KW-0436">Ligase</keyword>
<dbReference type="PANTHER" id="PTHR11766:SF0">
    <property type="entry name" value="TYROSINE--TRNA LIGASE, MITOCHONDRIAL"/>
    <property type="match status" value="1"/>
</dbReference>
<feature type="binding site" evidence="8">
    <location>
        <position position="160"/>
    </location>
    <ligand>
        <name>L-tyrosine</name>
        <dbReference type="ChEBI" id="CHEBI:58315"/>
    </ligand>
</feature>
<dbReference type="PANTHER" id="PTHR11766">
    <property type="entry name" value="TYROSYL-TRNA SYNTHETASE"/>
    <property type="match status" value="1"/>
</dbReference>
<evidence type="ECO:0000256" key="2">
    <source>
        <dbReference type="ARBA" id="ARBA00022741"/>
    </source>
</evidence>
<dbReference type="GO" id="GO:0004831">
    <property type="term" value="F:tyrosine-tRNA ligase activity"/>
    <property type="evidence" value="ECO:0007669"/>
    <property type="project" value="UniProtKB-UniRule"/>
</dbReference>
<protein>
    <recommendedName>
        <fullName evidence="8">Tyrosine--tRNA ligase</fullName>
        <ecNumber evidence="8">6.1.1.1</ecNumber>
    </recommendedName>
    <alternativeName>
        <fullName evidence="8">Tyrosyl-tRNA synthetase</fullName>
        <shortName evidence="8">TyrRS</shortName>
    </alternativeName>
</protein>
<dbReference type="GO" id="GO:0006437">
    <property type="term" value="P:tyrosyl-tRNA aminoacylation"/>
    <property type="evidence" value="ECO:0007669"/>
    <property type="project" value="UniProtKB-UniRule"/>
</dbReference>
<dbReference type="Gene3D" id="3.10.290.10">
    <property type="entry name" value="RNA-binding S4 domain"/>
    <property type="match status" value="1"/>
</dbReference>
<dbReference type="InterPro" id="IPR054608">
    <property type="entry name" value="SYY-like_C"/>
</dbReference>
<dbReference type="Pfam" id="PF00579">
    <property type="entry name" value="tRNA-synt_1b"/>
    <property type="match status" value="1"/>
</dbReference>
<dbReference type="InterPro" id="IPR001412">
    <property type="entry name" value="aa-tRNA-synth_I_CS"/>
</dbReference>
<evidence type="ECO:0000256" key="7">
    <source>
        <dbReference type="ARBA" id="ARBA00048248"/>
    </source>
</evidence>
<evidence type="ECO:0000256" key="5">
    <source>
        <dbReference type="ARBA" id="ARBA00022917"/>
    </source>
</evidence>
<sequence length="412" mass="46860">MKFLDELKTRGILKQISNEEKFNNLEPSKINVYAGFDPTAESLHLGNYIIISVLKRFQKAGFNTIALIGGATGMIGDPSFRDSERKLLNNEQVHLNKSKIKNQLESFGLTVFDNYDIYKNMNILDFLREAGKLVNISYMLAKDSVSSRIERGLSFTEFTYQLLQGYDFLHLYENHNVRVQVGGSDQWGNITTGLDIISDVVDEKEAKAVGITIDLLTDENGHKIGKSTGGGSLWLDKKMASPFQMYQYLFNKSDAVVEKLLLWLTFIEIDEIKQIMIEHAKNPSNHYAQYKLAFAVVSDIFGEQEAINSLNITKILFDKTFDATQLKVEEIENLENYLKVANLSIGDNIIDSLIKQNIISSKREAREFIENNALKIDGKNIEESTIYEPQNYSKKYAIFKKGKKQTILLKTV</sequence>
<dbReference type="NCBIfam" id="TIGR00234">
    <property type="entry name" value="tyrS"/>
    <property type="match status" value="1"/>
</dbReference>
<dbReference type="Gene3D" id="3.40.50.620">
    <property type="entry name" value="HUPs"/>
    <property type="match status" value="1"/>
</dbReference>
<evidence type="ECO:0000313" key="11">
    <source>
        <dbReference type="EMBL" id="VEU60446.1"/>
    </source>
</evidence>
<feature type="domain" description="Tyrosine--tRNA ligase SYY-like C-terminal" evidence="10">
    <location>
        <begin position="346"/>
        <end position="408"/>
    </location>
</feature>
<keyword evidence="6 8" id="KW-0030">Aminoacyl-tRNA synthetase</keyword>
<dbReference type="EC" id="6.1.1.1" evidence="8"/>
<dbReference type="InterPro" id="IPR002307">
    <property type="entry name" value="Tyr-tRNA-ligase"/>
</dbReference>
<dbReference type="PRINTS" id="PR01040">
    <property type="entry name" value="TRNASYNTHTYR"/>
</dbReference>
<organism evidence="11 12">
    <name type="scientific">Mycoplasmopsis bovigenitalium</name>
    <dbReference type="NCBI Taxonomy" id="2112"/>
    <lineage>
        <taxon>Bacteria</taxon>
        <taxon>Bacillati</taxon>
        <taxon>Mycoplasmatota</taxon>
        <taxon>Mycoplasmoidales</taxon>
        <taxon>Metamycoplasmataceae</taxon>
        <taxon>Mycoplasmopsis</taxon>
    </lineage>
</organism>
<dbReference type="InterPro" id="IPR036986">
    <property type="entry name" value="S4_RNA-bd_sf"/>
</dbReference>
<comment type="catalytic activity">
    <reaction evidence="7 8">
        <text>tRNA(Tyr) + L-tyrosine + ATP = L-tyrosyl-tRNA(Tyr) + AMP + diphosphate + H(+)</text>
        <dbReference type="Rhea" id="RHEA:10220"/>
        <dbReference type="Rhea" id="RHEA-COMP:9706"/>
        <dbReference type="Rhea" id="RHEA-COMP:9707"/>
        <dbReference type="ChEBI" id="CHEBI:15378"/>
        <dbReference type="ChEBI" id="CHEBI:30616"/>
        <dbReference type="ChEBI" id="CHEBI:33019"/>
        <dbReference type="ChEBI" id="CHEBI:58315"/>
        <dbReference type="ChEBI" id="CHEBI:78442"/>
        <dbReference type="ChEBI" id="CHEBI:78536"/>
        <dbReference type="ChEBI" id="CHEBI:456215"/>
        <dbReference type="EC" id="6.1.1.1"/>
    </reaction>
</comment>
<keyword evidence="4 9" id="KW-0694">RNA-binding</keyword>
<name>A0A449A8H0_9BACT</name>
<keyword evidence="5 8" id="KW-0648">Protein biosynthesis</keyword>
<keyword evidence="8" id="KW-0963">Cytoplasm</keyword>
<comment type="function">
    <text evidence="8">Catalyzes the attachment of tyrosine to tRNA(Tyr) in a two-step reaction: tyrosine is first activated by ATP to form Tyr-AMP and then transferred to the acceptor end of tRNA(Tyr).</text>
</comment>
<keyword evidence="3 8" id="KW-0067">ATP-binding</keyword>
<evidence type="ECO:0000256" key="1">
    <source>
        <dbReference type="ARBA" id="ARBA00022598"/>
    </source>
</evidence>